<dbReference type="Proteomes" id="UP000019149">
    <property type="component" value="Unassembled WGS sequence"/>
</dbReference>
<dbReference type="InterPro" id="IPR001895">
    <property type="entry name" value="RASGEF_cat_dom"/>
</dbReference>
<dbReference type="OrthoDB" id="25179at2759"/>
<feature type="compositionally biased region" description="Low complexity" evidence="3">
    <location>
        <begin position="195"/>
        <end position="211"/>
    </location>
</feature>
<dbReference type="PANTHER" id="PTHR23113">
    <property type="entry name" value="GUANINE NUCLEOTIDE EXCHANGE FACTOR"/>
    <property type="match status" value="1"/>
</dbReference>
<dbReference type="GO" id="GO:0005085">
    <property type="term" value="F:guanyl-nucleotide exchange factor activity"/>
    <property type="evidence" value="ECO:0007669"/>
    <property type="project" value="UniProtKB-KW"/>
</dbReference>
<dbReference type="Pfam" id="PF00617">
    <property type="entry name" value="RasGEF"/>
    <property type="match status" value="1"/>
</dbReference>
<dbReference type="GeneID" id="36339709"/>
<feature type="region of interest" description="Disordered" evidence="3">
    <location>
        <begin position="162"/>
        <end position="211"/>
    </location>
</feature>
<feature type="region of interest" description="Disordered" evidence="3">
    <location>
        <begin position="109"/>
        <end position="140"/>
    </location>
</feature>
<evidence type="ECO:0000256" key="2">
    <source>
        <dbReference type="PROSITE-ProRule" id="PRU00168"/>
    </source>
</evidence>
<evidence type="ECO:0000256" key="3">
    <source>
        <dbReference type="SAM" id="MobiDB-lite"/>
    </source>
</evidence>
<feature type="compositionally biased region" description="Low complexity" evidence="3">
    <location>
        <begin position="169"/>
        <end position="182"/>
    </location>
</feature>
<dbReference type="PROSITE" id="PS50009">
    <property type="entry name" value="RASGEF_CAT"/>
    <property type="match status" value="1"/>
</dbReference>
<dbReference type="SMART" id="SM00147">
    <property type="entry name" value="RasGEF"/>
    <property type="match status" value="1"/>
</dbReference>
<keyword evidence="1 2" id="KW-0344">Guanine-nucleotide releasing factor</keyword>
<protein>
    <submittedName>
        <fullName evidence="5">Rap guanine nucleotide exchange factor</fullName>
    </submittedName>
</protein>
<dbReference type="SUPFAM" id="SSF48366">
    <property type="entry name" value="Ras GEF"/>
    <property type="match status" value="1"/>
</dbReference>
<dbReference type="Gene3D" id="1.10.840.10">
    <property type="entry name" value="Ras guanine-nucleotide exchange factors catalytic domain"/>
    <property type="match status" value="1"/>
</dbReference>
<dbReference type="STRING" id="6210.W6UJ13"/>
<dbReference type="InterPro" id="IPR036964">
    <property type="entry name" value="RASGEF_cat_dom_sf"/>
</dbReference>
<dbReference type="CTD" id="36339709"/>
<evidence type="ECO:0000259" key="4">
    <source>
        <dbReference type="PROSITE" id="PS50009"/>
    </source>
</evidence>
<organism evidence="5 6">
    <name type="scientific">Echinococcus granulosus</name>
    <name type="common">Hydatid tapeworm</name>
    <dbReference type="NCBI Taxonomy" id="6210"/>
    <lineage>
        <taxon>Eukaryota</taxon>
        <taxon>Metazoa</taxon>
        <taxon>Spiralia</taxon>
        <taxon>Lophotrochozoa</taxon>
        <taxon>Platyhelminthes</taxon>
        <taxon>Cestoda</taxon>
        <taxon>Eucestoda</taxon>
        <taxon>Cyclophyllidea</taxon>
        <taxon>Taeniidae</taxon>
        <taxon>Echinococcus</taxon>
        <taxon>Echinococcus granulosus group</taxon>
    </lineage>
</organism>
<sequence length="517" mass="56572">MLLTYVKARGCRRGQEAMSFSRIVCVVKRSPNQIIKTLRSSSISQLTTDLNSHTYSLLRLFRERVMDDGYGGLARALDFTLSNLLKRCQHGRISTPSQEIALLSPNSTITSTGSPLISPRTIGEAHGSSPTNTSGSPDVCVRRSHSIGAVAGATVSLPNSLLKNGGFKSTTTTTTPNTSSGSARNSFSIGQGGESSLQSSPTPSTTALSDIDFEATSVTGTTVAGGRSSTASCFSSPASSRRLLGSSVPVTTATLRRHSRNSASGGRRRASLLDISAKQLAEQITYLEAEKYSQLTLEELLDIKSLAALKAPAMAACAAQFTALSNWAATLLLEPPVSQRERHAVKLLKVMHYLHSLKNFNSFLAILCAFLLVPENIFSKKTRARLARLRPYMQPPHFSTYRRELAEASPPFIPYLGLTLQNLIALEQINPLFLSEVPKGMIATYKSEHGPVVNFWRSWKHFLIINFFVKQDSADGKAPQYDIKPDLDILDFIADFKRAYPDFALHELINRRKRETS</sequence>
<dbReference type="GO" id="GO:0007265">
    <property type="term" value="P:Ras protein signal transduction"/>
    <property type="evidence" value="ECO:0007669"/>
    <property type="project" value="TreeGrafter"/>
</dbReference>
<accession>W6UJ13</accession>
<dbReference type="AlphaFoldDB" id="W6UJ13"/>
<feature type="domain" description="Ras-GEF" evidence="4">
    <location>
        <begin position="276"/>
        <end position="505"/>
    </location>
</feature>
<dbReference type="InterPro" id="IPR008937">
    <property type="entry name" value="Ras-like_GEF"/>
</dbReference>
<keyword evidence="6" id="KW-1185">Reference proteome</keyword>
<evidence type="ECO:0000256" key="1">
    <source>
        <dbReference type="ARBA" id="ARBA00022658"/>
    </source>
</evidence>
<dbReference type="GO" id="GO:0005886">
    <property type="term" value="C:plasma membrane"/>
    <property type="evidence" value="ECO:0007669"/>
    <property type="project" value="TreeGrafter"/>
</dbReference>
<dbReference type="PANTHER" id="PTHR23113:SF224">
    <property type="entry name" value="RAP GUANINE NUCLEOTIDE EXCHANGE FACTOR 1"/>
    <property type="match status" value="1"/>
</dbReference>
<dbReference type="InterPro" id="IPR023578">
    <property type="entry name" value="Ras_GEF_dom_sf"/>
</dbReference>
<dbReference type="KEGG" id="egl:EGR_03994"/>
<dbReference type="EMBL" id="APAU02000023">
    <property type="protein sequence ID" value="EUB61146.1"/>
    <property type="molecule type" value="Genomic_DNA"/>
</dbReference>
<gene>
    <name evidence="5" type="ORF">EGR_03994</name>
</gene>
<proteinExistence type="predicted"/>
<comment type="caution">
    <text evidence="5">The sequence shown here is derived from an EMBL/GenBank/DDBJ whole genome shotgun (WGS) entry which is preliminary data.</text>
</comment>
<reference evidence="5 6" key="1">
    <citation type="journal article" date="2013" name="Nat. Genet.">
        <title>The genome of the hydatid tapeworm Echinococcus granulosus.</title>
        <authorList>
            <person name="Zheng H."/>
            <person name="Zhang W."/>
            <person name="Zhang L."/>
            <person name="Zhang Z."/>
            <person name="Li J."/>
            <person name="Lu G."/>
            <person name="Zhu Y."/>
            <person name="Wang Y."/>
            <person name="Huang Y."/>
            <person name="Liu J."/>
            <person name="Kang H."/>
            <person name="Chen J."/>
            <person name="Wang L."/>
            <person name="Chen A."/>
            <person name="Yu S."/>
            <person name="Gao Z."/>
            <person name="Jin L."/>
            <person name="Gu W."/>
            <person name="Wang Z."/>
            <person name="Zhao L."/>
            <person name="Shi B."/>
            <person name="Wen H."/>
            <person name="Lin R."/>
            <person name="Jones M.K."/>
            <person name="Brejova B."/>
            <person name="Vinar T."/>
            <person name="Zhao G."/>
            <person name="McManus D.P."/>
            <person name="Chen Z."/>
            <person name="Zhou Y."/>
            <person name="Wang S."/>
        </authorList>
    </citation>
    <scope>NUCLEOTIDE SEQUENCE [LARGE SCALE GENOMIC DNA]</scope>
</reference>
<name>W6UJ13_ECHGR</name>
<dbReference type="RefSeq" id="XP_024352342.1">
    <property type="nucleotide sequence ID" value="XM_024493243.1"/>
</dbReference>
<evidence type="ECO:0000313" key="6">
    <source>
        <dbReference type="Proteomes" id="UP000019149"/>
    </source>
</evidence>
<evidence type="ECO:0000313" key="5">
    <source>
        <dbReference type="EMBL" id="EUB61146.1"/>
    </source>
</evidence>